<name>A0A182XSI7_ANOQN</name>
<dbReference type="Proteomes" id="UP000076407">
    <property type="component" value="Unassembled WGS sequence"/>
</dbReference>
<dbReference type="VEuPathDB" id="VectorBase:AQUA014799"/>
<proteinExistence type="predicted"/>
<organism evidence="1 2">
    <name type="scientific">Anopheles quadriannulatus</name>
    <name type="common">Mosquito</name>
    <dbReference type="NCBI Taxonomy" id="34691"/>
    <lineage>
        <taxon>Eukaryota</taxon>
        <taxon>Metazoa</taxon>
        <taxon>Ecdysozoa</taxon>
        <taxon>Arthropoda</taxon>
        <taxon>Hexapoda</taxon>
        <taxon>Insecta</taxon>
        <taxon>Pterygota</taxon>
        <taxon>Neoptera</taxon>
        <taxon>Endopterygota</taxon>
        <taxon>Diptera</taxon>
        <taxon>Nematocera</taxon>
        <taxon>Culicoidea</taxon>
        <taxon>Culicidae</taxon>
        <taxon>Anophelinae</taxon>
        <taxon>Anopheles</taxon>
    </lineage>
</organism>
<dbReference type="EnsemblMetazoa" id="AQUA014799-RA">
    <property type="protein sequence ID" value="AQUA014799-PA"/>
    <property type="gene ID" value="AQUA014799"/>
</dbReference>
<evidence type="ECO:0000313" key="2">
    <source>
        <dbReference type="Proteomes" id="UP000076407"/>
    </source>
</evidence>
<accession>A0A182XSI7</accession>
<sequence length="20" mass="2207">MFRGAQTHTQISVLPFSSAK</sequence>
<keyword evidence="2" id="KW-1185">Reference proteome</keyword>
<evidence type="ECO:0000313" key="1">
    <source>
        <dbReference type="EnsemblMetazoa" id="AQUA014799-PA"/>
    </source>
</evidence>
<dbReference type="AlphaFoldDB" id="A0A182XSI7"/>
<protein>
    <submittedName>
        <fullName evidence="1">Uncharacterized protein</fullName>
    </submittedName>
</protein>
<reference evidence="1" key="1">
    <citation type="submission" date="2020-05" db="UniProtKB">
        <authorList>
            <consortium name="EnsemblMetazoa"/>
        </authorList>
    </citation>
    <scope>IDENTIFICATION</scope>
    <source>
        <strain evidence="1">SANGQUA</strain>
    </source>
</reference>